<keyword evidence="10" id="KW-0812">Transmembrane</keyword>
<comment type="similarity">
    <text evidence="1">Belongs to the methylmalonyl-CoA epimerase family.</text>
</comment>
<organism evidence="12 13">
    <name type="scientific">Ascaris lumbricoides</name>
    <name type="common">Giant roundworm</name>
    <dbReference type="NCBI Taxonomy" id="6252"/>
    <lineage>
        <taxon>Eukaryota</taxon>
        <taxon>Metazoa</taxon>
        <taxon>Ecdysozoa</taxon>
        <taxon>Nematoda</taxon>
        <taxon>Chromadorea</taxon>
        <taxon>Rhabditida</taxon>
        <taxon>Spirurina</taxon>
        <taxon>Ascaridomorpha</taxon>
        <taxon>Ascaridoidea</taxon>
        <taxon>Ascarididae</taxon>
        <taxon>Ascaris</taxon>
    </lineage>
</organism>
<sequence length="298" mass="32441">MRQPGGAIDSRGVVHNGWLLVALVHVLRVLIYNAAKQKPRGFNFVLAAPLQLKLATWDENSCVAYIERADFIPRVAVVLASEHELVADAISGAALVERDIGEDGNLFESPEANVRSRATCTLCVCGFLKSSNVCRCIMNCSKVLAIVSTAARSISARKFSSHPLVGLLGRLNHVAIATPDLDKSAKFYQDLGAKVSEKVPQPEHGVYTVFVELPNTKLELLHPYGDNSPIQAFLDKNKQGGMHHICIEVNHIDKAVAEVKKLGIRTLAKETKIGAHGKPVMFLHPKDCGGVLVELEQE</sequence>
<proteinExistence type="inferred from homology"/>
<dbReference type="InterPro" id="IPR051785">
    <property type="entry name" value="MMCE/EMCE_epimerase"/>
</dbReference>
<dbReference type="EC" id="5.1.99.1" evidence="7"/>
<evidence type="ECO:0000313" key="13">
    <source>
        <dbReference type="WBParaSite" id="ALUE_0001131001-mRNA-1"/>
    </source>
</evidence>
<dbReference type="GO" id="GO:0004493">
    <property type="term" value="F:methylmalonyl-CoA epimerase activity"/>
    <property type="evidence" value="ECO:0007669"/>
    <property type="project" value="UniProtKB-EC"/>
</dbReference>
<comment type="function">
    <text evidence="6">Methylmalonyl-CoA epimerase involved in propionyl-CoA metabolism.</text>
</comment>
<keyword evidence="4" id="KW-0170">Cobalt</keyword>
<dbReference type="SUPFAM" id="SSF54593">
    <property type="entry name" value="Glyoxalase/Bleomycin resistance protein/Dihydroxybiphenyl dioxygenase"/>
    <property type="match status" value="1"/>
</dbReference>
<dbReference type="Gene3D" id="3.10.180.10">
    <property type="entry name" value="2,3-Dihydroxybiphenyl 1,2-Dioxygenase, domain 1"/>
    <property type="match status" value="1"/>
</dbReference>
<dbReference type="PROSITE" id="PS51819">
    <property type="entry name" value="VOC"/>
    <property type="match status" value="1"/>
</dbReference>
<dbReference type="WBParaSite" id="ALUE_0001131001-mRNA-1">
    <property type="protein sequence ID" value="ALUE_0001131001-mRNA-1"/>
    <property type="gene ID" value="ALUE_0001131001"/>
</dbReference>
<dbReference type="AlphaFoldDB" id="A0A0M3I3Q6"/>
<evidence type="ECO:0000256" key="9">
    <source>
        <dbReference type="ARBA" id="ARBA00081771"/>
    </source>
</evidence>
<dbReference type="GO" id="GO:0046491">
    <property type="term" value="P:L-methylmalonyl-CoA metabolic process"/>
    <property type="evidence" value="ECO:0007669"/>
    <property type="project" value="TreeGrafter"/>
</dbReference>
<evidence type="ECO:0000256" key="10">
    <source>
        <dbReference type="SAM" id="Phobius"/>
    </source>
</evidence>
<dbReference type="FunFam" id="3.10.180.10:FF:000003">
    <property type="entry name" value="Methylmalonyl-CoA epimerase, mitochondrial"/>
    <property type="match status" value="1"/>
</dbReference>
<evidence type="ECO:0000256" key="2">
    <source>
        <dbReference type="ARBA" id="ARBA00022723"/>
    </source>
</evidence>
<feature type="domain" description="VOC" evidence="11">
    <location>
        <begin position="170"/>
        <end position="298"/>
    </location>
</feature>
<dbReference type="GO" id="GO:0005739">
    <property type="term" value="C:mitochondrion"/>
    <property type="evidence" value="ECO:0007669"/>
    <property type="project" value="TreeGrafter"/>
</dbReference>
<evidence type="ECO:0000256" key="5">
    <source>
        <dbReference type="ARBA" id="ARBA00050406"/>
    </source>
</evidence>
<dbReference type="GO" id="GO:0046872">
    <property type="term" value="F:metal ion binding"/>
    <property type="evidence" value="ECO:0007669"/>
    <property type="project" value="UniProtKB-KW"/>
</dbReference>
<evidence type="ECO:0000259" key="11">
    <source>
        <dbReference type="PROSITE" id="PS51819"/>
    </source>
</evidence>
<keyword evidence="3" id="KW-0413">Isomerase</keyword>
<protein>
    <recommendedName>
        <fullName evidence="8">Methylmalonyl-CoA epimerase, mitochondrial</fullName>
        <ecNumber evidence="7">5.1.99.1</ecNumber>
    </recommendedName>
    <alternativeName>
        <fullName evidence="9">DL-methylmalonyl-CoA racemase</fullName>
    </alternativeName>
</protein>
<feature type="transmembrane region" description="Helical" evidence="10">
    <location>
        <begin position="12"/>
        <end position="31"/>
    </location>
</feature>
<dbReference type="InterPro" id="IPR029068">
    <property type="entry name" value="Glyas_Bleomycin-R_OHBP_Dase"/>
</dbReference>
<accession>A0A0M3I3Q6</accession>
<dbReference type="InterPro" id="IPR037523">
    <property type="entry name" value="VOC_core"/>
</dbReference>
<keyword evidence="12" id="KW-1185">Reference proteome</keyword>
<evidence type="ECO:0000256" key="1">
    <source>
        <dbReference type="ARBA" id="ARBA00009308"/>
    </source>
</evidence>
<dbReference type="PANTHER" id="PTHR43048">
    <property type="entry name" value="METHYLMALONYL-COA EPIMERASE"/>
    <property type="match status" value="1"/>
</dbReference>
<evidence type="ECO:0000313" key="12">
    <source>
        <dbReference type="Proteomes" id="UP000036681"/>
    </source>
</evidence>
<evidence type="ECO:0000256" key="4">
    <source>
        <dbReference type="ARBA" id="ARBA00023285"/>
    </source>
</evidence>
<evidence type="ECO:0000256" key="7">
    <source>
        <dbReference type="ARBA" id="ARBA00066411"/>
    </source>
</evidence>
<keyword evidence="10" id="KW-0472">Membrane</keyword>
<evidence type="ECO:0000256" key="6">
    <source>
        <dbReference type="ARBA" id="ARBA00053742"/>
    </source>
</evidence>
<dbReference type="CDD" id="cd07249">
    <property type="entry name" value="MMCE"/>
    <property type="match status" value="1"/>
</dbReference>
<dbReference type="Pfam" id="PF13669">
    <property type="entry name" value="Glyoxalase_4"/>
    <property type="match status" value="1"/>
</dbReference>
<keyword evidence="10" id="KW-1133">Transmembrane helix</keyword>
<name>A0A0M3I3Q6_ASCLU</name>
<evidence type="ECO:0000256" key="8">
    <source>
        <dbReference type="ARBA" id="ARBA00071337"/>
    </source>
</evidence>
<dbReference type="Proteomes" id="UP000036681">
    <property type="component" value="Unplaced"/>
</dbReference>
<dbReference type="NCBIfam" id="TIGR03081">
    <property type="entry name" value="metmalonyl_epim"/>
    <property type="match status" value="1"/>
</dbReference>
<keyword evidence="2" id="KW-0479">Metal-binding</keyword>
<dbReference type="PANTHER" id="PTHR43048:SF3">
    <property type="entry name" value="METHYLMALONYL-COA EPIMERASE, MITOCHONDRIAL"/>
    <property type="match status" value="1"/>
</dbReference>
<comment type="catalytic activity">
    <reaction evidence="5">
        <text>(R)-methylmalonyl-CoA = (S)-methylmalonyl-CoA</text>
        <dbReference type="Rhea" id="RHEA:20553"/>
        <dbReference type="ChEBI" id="CHEBI:57326"/>
        <dbReference type="ChEBI" id="CHEBI:57327"/>
        <dbReference type="EC" id="5.1.99.1"/>
    </reaction>
    <physiologicalReaction direction="right-to-left" evidence="5">
        <dbReference type="Rhea" id="RHEA:20555"/>
    </physiologicalReaction>
</comment>
<dbReference type="InterPro" id="IPR017515">
    <property type="entry name" value="MeMalonyl-CoA_epimerase"/>
</dbReference>
<evidence type="ECO:0000256" key="3">
    <source>
        <dbReference type="ARBA" id="ARBA00023235"/>
    </source>
</evidence>
<reference evidence="13" key="1">
    <citation type="submission" date="2017-02" db="UniProtKB">
        <authorList>
            <consortium name="WormBaseParasite"/>
        </authorList>
    </citation>
    <scope>IDENTIFICATION</scope>
</reference>